<feature type="domain" description="Phage head morphogenesis" evidence="1">
    <location>
        <begin position="209"/>
        <end position="332"/>
    </location>
</feature>
<dbReference type="AlphaFoldDB" id="A0A2P7SE52"/>
<dbReference type="InterPro" id="IPR006528">
    <property type="entry name" value="Phage_head_morphogenesis_dom"/>
</dbReference>
<dbReference type="RefSeq" id="WP_106724213.1">
    <property type="nucleotide sequence ID" value="NZ_PXYL01000005.1"/>
</dbReference>
<proteinExistence type="predicted"/>
<reference evidence="2 3" key="1">
    <citation type="submission" date="2018-03" db="EMBL/GenBank/DDBJ databases">
        <title>The draft genome of Mesorhizobium soli JCM 19897.</title>
        <authorList>
            <person name="Li L."/>
            <person name="Liu L."/>
            <person name="Liang L."/>
            <person name="Wang T."/>
            <person name="Zhang X."/>
        </authorList>
    </citation>
    <scope>NUCLEOTIDE SEQUENCE [LARGE SCALE GENOMIC DNA]</scope>
    <source>
        <strain evidence="2 3">JCM 19897</strain>
    </source>
</reference>
<dbReference type="Proteomes" id="UP000240653">
    <property type="component" value="Unassembled WGS sequence"/>
</dbReference>
<dbReference type="EMBL" id="PXYL01000005">
    <property type="protein sequence ID" value="PSJ60747.1"/>
    <property type="molecule type" value="Genomic_DNA"/>
</dbReference>
<organism evidence="2 3">
    <name type="scientific">Pseudaminobacter soli</name>
    <name type="common">ex Li et al. 2025</name>
    <dbReference type="NCBI Taxonomy" id="1295366"/>
    <lineage>
        <taxon>Bacteria</taxon>
        <taxon>Pseudomonadati</taxon>
        <taxon>Pseudomonadota</taxon>
        <taxon>Alphaproteobacteria</taxon>
        <taxon>Hyphomicrobiales</taxon>
        <taxon>Phyllobacteriaceae</taxon>
        <taxon>Pseudaminobacter</taxon>
    </lineage>
</organism>
<protein>
    <submittedName>
        <fullName evidence="2">Head morphogenesis protein</fullName>
    </submittedName>
</protein>
<dbReference type="Pfam" id="PF04233">
    <property type="entry name" value="Phage_Mu_F"/>
    <property type="match status" value="1"/>
</dbReference>
<evidence type="ECO:0000259" key="1">
    <source>
        <dbReference type="Pfam" id="PF04233"/>
    </source>
</evidence>
<evidence type="ECO:0000313" key="2">
    <source>
        <dbReference type="EMBL" id="PSJ60747.1"/>
    </source>
</evidence>
<name>A0A2P7SE52_9HYPH</name>
<evidence type="ECO:0000313" key="3">
    <source>
        <dbReference type="Proteomes" id="UP000240653"/>
    </source>
</evidence>
<accession>A0A2P7SE52</accession>
<sequence>MLKRLTPREQFEQLVANFEPLIRKAFEDAIEDIKSRAEIGRIVERLERRDIDGTMKALHLDPAAFRPLDTAISNTFNGGGVATTGRLPPLREPGGGQVIIRFDTRNVRAEDWLRDHSGQLITNIVDDQRIAIRTAMVSGLERGLNPRSTALDIVGRINRVSGVREGGIIGLTAQQERFAASYLEDLLSGDPARMRSTLDRARRDKRFDRSVMKAINEGRSVDAELAGRMVGRYRDRLLQLRGETIARTETMAALNESQMEAMRQAVDGGVDPTTIVKVWHSAHDNRVRDSHREMHGQEVGLNGKFISPSGAMLAYPGDPSAPANEIINCRCWMETKIDFLAGLE</sequence>
<keyword evidence="3" id="KW-1185">Reference proteome</keyword>
<dbReference type="OrthoDB" id="952090at2"/>
<gene>
    <name evidence="2" type="ORF">C7I85_11945</name>
</gene>
<comment type="caution">
    <text evidence="2">The sequence shown here is derived from an EMBL/GenBank/DDBJ whole genome shotgun (WGS) entry which is preliminary data.</text>
</comment>